<dbReference type="EC" id="2.4.-.-" evidence="3"/>
<dbReference type="InterPro" id="IPR001173">
    <property type="entry name" value="Glyco_trans_2-like"/>
</dbReference>
<evidence type="ECO:0000313" key="4">
    <source>
        <dbReference type="Proteomes" id="UP001596455"/>
    </source>
</evidence>
<evidence type="ECO:0000313" key="3">
    <source>
        <dbReference type="EMBL" id="MFC7405062.1"/>
    </source>
</evidence>
<organism evidence="3 4">
    <name type="scientific">Georgenia alba</name>
    <dbReference type="NCBI Taxonomy" id="2233858"/>
    <lineage>
        <taxon>Bacteria</taxon>
        <taxon>Bacillati</taxon>
        <taxon>Actinomycetota</taxon>
        <taxon>Actinomycetes</taxon>
        <taxon>Micrococcales</taxon>
        <taxon>Bogoriellaceae</taxon>
        <taxon>Georgenia</taxon>
    </lineage>
</organism>
<protein>
    <submittedName>
        <fullName evidence="3">Glycosyltransferase</fullName>
        <ecNumber evidence="3">2.4.-.-</ecNumber>
    </submittedName>
</protein>
<dbReference type="SUPFAM" id="SSF53448">
    <property type="entry name" value="Nucleotide-diphospho-sugar transferases"/>
    <property type="match status" value="1"/>
</dbReference>
<keyword evidence="3" id="KW-0328">Glycosyltransferase</keyword>
<reference evidence="4" key="1">
    <citation type="journal article" date="2019" name="Int. J. Syst. Evol. Microbiol.">
        <title>The Global Catalogue of Microorganisms (GCM) 10K type strain sequencing project: providing services to taxonomists for standard genome sequencing and annotation.</title>
        <authorList>
            <consortium name="The Broad Institute Genomics Platform"/>
            <consortium name="The Broad Institute Genome Sequencing Center for Infectious Disease"/>
            <person name="Wu L."/>
            <person name="Ma J."/>
        </authorList>
    </citation>
    <scope>NUCLEOTIDE SEQUENCE [LARGE SCALE GENOMIC DNA]</scope>
    <source>
        <strain evidence="4">JCM 1490</strain>
    </source>
</reference>
<dbReference type="Pfam" id="PF00535">
    <property type="entry name" value="Glycos_transf_2"/>
    <property type="match status" value="1"/>
</dbReference>
<dbReference type="CDD" id="cd00761">
    <property type="entry name" value="Glyco_tranf_GTA_type"/>
    <property type="match status" value="1"/>
</dbReference>
<dbReference type="InterPro" id="IPR029044">
    <property type="entry name" value="Nucleotide-diphossugar_trans"/>
</dbReference>
<dbReference type="GO" id="GO:0016757">
    <property type="term" value="F:glycosyltransferase activity"/>
    <property type="evidence" value="ECO:0007669"/>
    <property type="project" value="UniProtKB-KW"/>
</dbReference>
<feature type="domain" description="Glycosyltransferase 2-like" evidence="1">
    <location>
        <begin position="4"/>
        <end position="127"/>
    </location>
</feature>
<gene>
    <name evidence="3" type="ORF">ACFQQL_08060</name>
</gene>
<comment type="caution">
    <text evidence="3">The sequence shown here is derived from an EMBL/GenBank/DDBJ whole genome shotgun (WGS) entry which is preliminary data.</text>
</comment>
<dbReference type="EMBL" id="JBHTCQ010000001">
    <property type="protein sequence ID" value="MFC7405062.1"/>
    <property type="molecule type" value="Genomic_DNA"/>
</dbReference>
<dbReference type="PANTHER" id="PTHR22916:SF3">
    <property type="entry name" value="UDP-GLCNAC:BETAGAL BETA-1,3-N-ACETYLGLUCOSAMINYLTRANSFERASE-LIKE PROTEIN 1"/>
    <property type="match status" value="1"/>
</dbReference>
<accession>A0ABW2Q8G6</accession>
<evidence type="ECO:0000259" key="1">
    <source>
        <dbReference type="Pfam" id="PF00535"/>
    </source>
</evidence>
<evidence type="ECO:0000259" key="2">
    <source>
        <dbReference type="Pfam" id="PF22181"/>
    </source>
</evidence>
<dbReference type="Proteomes" id="UP001596455">
    <property type="component" value="Unassembled WGS sequence"/>
</dbReference>
<name>A0ABW2Q8G6_9MICO</name>
<dbReference type="PANTHER" id="PTHR22916">
    <property type="entry name" value="GLYCOSYLTRANSFERASE"/>
    <property type="match status" value="1"/>
</dbReference>
<sequence length="616" mass="67250">MKVSVVVPTYRPAHLDRVLASLDAQTLPAAEHELILADDGSGPEHVTRLRELTDGRPSTTLLELEHTGWPGHPRNAGLAAAQGEYVLFMDHDDELYPEALAAGYDYARAHDADVLAGKETRTDQAKWGLDVYAANRPDAALPGLRDRHPLLPTNPHKLYRRAFLREHGIRFPEGRRVLWEDVFFNIDVAAHRPRVAVLADVPFYHWVRGGRTASSSYGEDLEEFWAWLEEIFRYTGERLGRDPQDALQHGQMRWYQYRHRMLPNLGAGFFAAPARRRRAAQEIAARILAEQVPPALDAELPVRLRARAHLARAGEWDLLSELVALDAELAGISSADDVSWDETGALRVEATARWTVRGGHRPPLVLDESGRVLLELPAYLKDVLPAELQDVTDDLRAATSSLAVRSRDTGVVWELPTRSEVTVDGTPGGPAEVTVRAVGTLERSSAALGHALEAGVWDVSARNELFGVLNQRGLRTARPARVALVAGETRVAYRTANGLLAVDLGQSTRSLVGSAGLRPAQASTRHRRLGADTFEIPLGDLTAVGAGELEGGVLLQELDAAPATITADPGGGAVLRGSLTARPGRYRMLARFGGRPVDTKTIVTVDARGRLSFEQG</sequence>
<feature type="domain" description="TarS/TarP linker" evidence="2">
    <location>
        <begin position="223"/>
        <end position="322"/>
    </location>
</feature>
<keyword evidence="3" id="KW-0808">Transferase</keyword>
<proteinExistence type="predicted"/>
<dbReference type="Gene3D" id="3.90.550.10">
    <property type="entry name" value="Spore Coat Polysaccharide Biosynthesis Protein SpsA, Chain A"/>
    <property type="match status" value="1"/>
</dbReference>
<dbReference type="InterPro" id="IPR054028">
    <property type="entry name" value="TarS/TarP_linker"/>
</dbReference>
<keyword evidence="4" id="KW-1185">Reference proteome</keyword>
<dbReference type="Pfam" id="PF22181">
    <property type="entry name" value="TarS_linker"/>
    <property type="match status" value="1"/>
</dbReference>
<dbReference type="RefSeq" id="WP_382393049.1">
    <property type="nucleotide sequence ID" value="NZ_JBHTCQ010000001.1"/>
</dbReference>